<feature type="region of interest" description="Disordered" evidence="1">
    <location>
        <begin position="1"/>
        <end position="62"/>
    </location>
</feature>
<protein>
    <submittedName>
        <fullName evidence="2">Uncharacterized protein</fullName>
    </submittedName>
</protein>
<dbReference type="AlphaFoldDB" id="A0A136J5F0"/>
<reference evidence="3" key="1">
    <citation type="submission" date="2016-02" db="EMBL/GenBank/DDBJ databases">
        <title>Draft genome sequence of Microdochium bolleyi, a fungal endophyte of beachgrass.</title>
        <authorList>
            <consortium name="DOE Joint Genome Institute"/>
            <person name="David A.S."/>
            <person name="May G."/>
            <person name="Haridas S."/>
            <person name="Lim J."/>
            <person name="Wang M."/>
            <person name="Labutti K."/>
            <person name="Lipzen A."/>
            <person name="Barry K."/>
            <person name="Grigoriev I.V."/>
        </authorList>
    </citation>
    <scope>NUCLEOTIDE SEQUENCE [LARGE SCALE GENOMIC DNA]</scope>
    <source>
        <strain evidence="3">J235TASD1</strain>
    </source>
</reference>
<evidence type="ECO:0000256" key="1">
    <source>
        <dbReference type="SAM" id="MobiDB-lite"/>
    </source>
</evidence>
<dbReference type="Proteomes" id="UP000070501">
    <property type="component" value="Unassembled WGS sequence"/>
</dbReference>
<keyword evidence="3" id="KW-1185">Reference proteome</keyword>
<accession>A0A136J5F0</accession>
<proteinExistence type="predicted"/>
<feature type="non-terminal residue" evidence="2">
    <location>
        <position position="62"/>
    </location>
</feature>
<sequence length="62" mass="6609">MSKAPLLLRSSPGFGTGSYGAAPIPPATDDLEDDLDQGSDGVPQVRSRRSRRRKSIGTSRSH</sequence>
<dbReference type="EMBL" id="KQ964249">
    <property type="protein sequence ID" value="KXJ92415.1"/>
    <property type="molecule type" value="Genomic_DNA"/>
</dbReference>
<organism evidence="2 3">
    <name type="scientific">Microdochium bolleyi</name>
    <dbReference type="NCBI Taxonomy" id="196109"/>
    <lineage>
        <taxon>Eukaryota</taxon>
        <taxon>Fungi</taxon>
        <taxon>Dikarya</taxon>
        <taxon>Ascomycota</taxon>
        <taxon>Pezizomycotina</taxon>
        <taxon>Sordariomycetes</taxon>
        <taxon>Xylariomycetidae</taxon>
        <taxon>Xylariales</taxon>
        <taxon>Microdochiaceae</taxon>
        <taxon>Microdochium</taxon>
    </lineage>
</organism>
<feature type="compositionally biased region" description="Basic residues" evidence="1">
    <location>
        <begin position="46"/>
        <end position="62"/>
    </location>
</feature>
<name>A0A136J5F0_9PEZI</name>
<evidence type="ECO:0000313" key="2">
    <source>
        <dbReference type="EMBL" id="KXJ92415.1"/>
    </source>
</evidence>
<evidence type="ECO:0000313" key="3">
    <source>
        <dbReference type="Proteomes" id="UP000070501"/>
    </source>
</evidence>
<dbReference type="InParanoid" id="A0A136J5F0"/>
<gene>
    <name evidence="2" type="ORF">Micbo1qcDRAFT_162685</name>
</gene>